<feature type="region of interest" description="Disordered" evidence="1">
    <location>
        <begin position="1"/>
        <end position="26"/>
    </location>
</feature>
<proteinExistence type="predicted"/>
<evidence type="ECO:0000313" key="3">
    <source>
        <dbReference type="Proteomes" id="UP000078492"/>
    </source>
</evidence>
<organism evidence="2 3">
    <name type="scientific">Trachymyrmex cornetzi</name>
    <dbReference type="NCBI Taxonomy" id="471704"/>
    <lineage>
        <taxon>Eukaryota</taxon>
        <taxon>Metazoa</taxon>
        <taxon>Ecdysozoa</taxon>
        <taxon>Arthropoda</taxon>
        <taxon>Hexapoda</taxon>
        <taxon>Insecta</taxon>
        <taxon>Pterygota</taxon>
        <taxon>Neoptera</taxon>
        <taxon>Endopterygota</taxon>
        <taxon>Hymenoptera</taxon>
        <taxon>Apocrita</taxon>
        <taxon>Aculeata</taxon>
        <taxon>Formicoidea</taxon>
        <taxon>Formicidae</taxon>
        <taxon>Myrmicinae</taxon>
        <taxon>Trachymyrmex</taxon>
    </lineage>
</organism>
<keyword evidence="3" id="KW-1185">Reference proteome</keyword>
<evidence type="ECO:0000313" key="2">
    <source>
        <dbReference type="EMBL" id="KYN09647.1"/>
    </source>
</evidence>
<feature type="compositionally biased region" description="Basic and acidic residues" evidence="1">
    <location>
        <begin position="11"/>
        <end position="23"/>
    </location>
</feature>
<evidence type="ECO:0000256" key="1">
    <source>
        <dbReference type="SAM" id="MobiDB-lite"/>
    </source>
</evidence>
<dbReference type="STRING" id="471704.A0A195D9W0"/>
<dbReference type="Proteomes" id="UP000078492">
    <property type="component" value="Unassembled WGS sequence"/>
</dbReference>
<name>A0A195D9W0_9HYME</name>
<dbReference type="AlphaFoldDB" id="A0A195D9W0"/>
<sequence>HPLNYGARTNESFRNEDDPEHHMGKSPLQNIMPAIDMVTTFILDYMHLACVCVMKKLLDMLMYGPLKIRLTRIKKATISRRLLPFENTLGKIKRTLRNSVKPLAQVCRREHERKIIKLKKQISLPSEIKIHEFKINNSTLHITKVTINFLILTIKTPNNVVLLNNGYVMKIKAIYGSEATASSISICGKIWKLKKKIYSFPKKSTIVEMWEIQSKSTDNLIYPLNYVQQKLIMMELALKPRRPKLFVCSFLHM</sequence>
<reference evidence="2 3" key="1">
    <citation type="submission" date="2015-09" db="EMBL/GenBank/DDBJ databases">
        <title>Trachymyrmex cornetzi WGS genome.</title>
        <authorList>
            <person name="Nygaard S."/>
            <person name="Hu H."/>
            <person name="Boomsma J."/>
            <person name="Zhang G."/>
        </authorList>
    </citation>
    <scope>NUCLEOTIDE SEQUENCE [LARGE SCALE GENOMIC DNA]</scope>
    <source>
        <strain evidence="2">Tcor2-1</strain>
        <tissue evidence="2">Whole body</tissue>
    </source>
</reference>
<dbReference type="EMBL" id="KQ981082">
    <property type="protein sequence ID" value="KYN09647.1"/>
    <property type="molecule type" value="Genomic_DNA"/>
</dbReference>
<accession>A0A195D9W0</accession>
<gene>
    <name evidence="2" type="ORF">ALC57_18167</name>
</gene>
<protein>
    <submittedName>
        <fullName evidence="2">Uncharacterized protein</fullName>
    </submittedName>
</protein>
<feature type="non-terminal residue" evidence="2">
    <location>
        <position position="1"/>
    </location>
</feature>